<dbReference type="GO" id="GO:0046872">
    <property type="term" value="F:metal ion binding"/>
    <property type="evidence" value="ECO:0007669"/>
    <property type="project" value="UniProtKB-KW"/>
</dbReference>
<evidence type="ECO:0000256" key="4">
    <source>
        <dbReference type="ARBA" id="ARBA00001947"/>
    </source>
</evidence>
<reference evidence="17 18" key="2">
    <citation type="submission" date="2016-08" db="EMBL/GenBank/DDBJ databases">
        <title>Pervasive Adenine N6-methylation of Active Genes in Fungi.</title>
        <authorList>
            <consortium name="DOE Joint Genome Institute"/>
            <person name="Mondo S.J."/>
            <person name="Dannebaum R.O."/>
            <person name="Kuo R.C."/>
            <person name="Labutti K."/>
            <person name="Haridas S."/>
            <person name="Kuo A."/>
            <person name="Salamov A."/>
            <person name="Ahrendt S.R."/>
            <person name="Lipzen A."/>
            <person name="Sullivan W."/>
            <person name="Andreopoulos W.B."/>
            <person name="Clum A."/>
            <person name="Lindquist E."/>
            <person name="Daum C."/>
            <person name="Ramamoorthy G.K."/>
            <person name="Gryganskyi A."/>
            <person name="Culley D."/>
            <person name="Magnuson J.K."/>
            <person name="James T.Y."/>
            <person name="O'Malley M.A."/>
            <person name="Stajich J.E."/>
            <person name="Spatafora J.W."/>
            <person name="Visel A."/>
            <person name="Grigoriev I.V."/>
        </authorList>
    </citation>
    <scope>NUCLEOTIDE SEQUENCE [LARGE SCALE GENOMIC DNA]</scope>
    <source>
        <strain evidence="18">finn</strain>
    </source>
</reference>
<dbReference type="InterPro" id="IPR013785">
    <property type="entry name" value="Aldolase_TIM"/>
</dbReference>
<protein>
    <recommendedName>
        <fullName evidence="9 13">Ribulose-phosphate 3-epimerase</fullName>
        <ecNumber evidence="8 13">5.1.3.1</ecNumber>
    </recommendedName>
</protein>
<feature type="binding site" evidence="16">
    <location>
        <position position="9"/>
    </location>
    <ligand>
        <name>substrate</name>
    </ligand>
</feature>
<feature type="binding site" evidence="15">
    <location>
        <position position="68"/>
    </location>
    <ligand>
        <name>a divalent metal cation</name>
        <dbReference type="ChEBI" id="CHEBI:60240"/>
    </ligand>
</feature>
<evidence type="ECO:0000256" key="10">
    <source>
        <dbReference type="ARBA" id="ARBA00022723"/>
    </source>
</evidence>
<feature type="binding site" evidence="15">
    <location>
        <position position="174"/>
    </location>
    <ligand>
        <name>a divalent metal cation</name>
        <dbReference type="ChEBI" id="CHEBI:60240"/>
    </ligand>
</feature>
<dbReference type="GO" id="GO:0004750">
    <property type="term" value="F:D-ribulose-phosphate 3-epimerase activity"/>
    <property type="evidence" value="ECO:0007669"/>
    <property type="project" value="UniProtKB-EC"/>
</dbReference>
<reference evidence="17 18" key="1">
    <citation type="submission" date="2016-08" db="EMBL/GenBank/DDBJ databases">
        <title>Genomes of anaerobic fungi encode conserved fungal cellulosomes for biomass hydrolysis.</title>
        <authorList>
            <consortium name="DOE Joint Genome Institute"/>
            <person name="Haitjema C.H."/>
            <person name="Gilmore S.P."/>
            <person name="Henske J.K."/>
            <person name="Solomon K.V."/>
            <person name="De Groot R."/>
            <person name="Kuo A."/>
            <person name="Mondo S.J."/>
            <person name="Salamov A.A."/>
            <person name="Labutti K."/>
            <person name="Zhao Z."/>
            <person name="Chiniquy J."/>
            <person name="Barry K."/>
            <person name="Brewer H.M."/>
            <person name="Purvine S.O."/>
            <person name="Wright A.T."/>
            <person name="Boxma B."/>
            <person name="Van Alen T."/>
            <person name="Hackstein J.H."/>
            <person name="Baker S.E."/>
            <person name="Grigoriev I.V."/>
            <person name="O'Malley M.A."/>
        </authorList>
    </citation>
    <scope>NUCLEOTIDE SEQUENCE [LARGE SCALE GENOMIC DNA]</scope>
    <source>
        <strain evidence="18">finn</strain>
    </source>
</reference>
<dbReference type="UniPathway" id="UPA00115">
    <property type="reaction ID" value="UER00411"/>
</dbReference>
<dbReference type="InterPro" id="IPR000056">
    <property type="entry name" value="Ribul_P_3_epim-like"/>
</dbReference>
<dbReference type="Gene3D" id="3.20.20.70">
    <property type="entry name" value="Aldolase class I"/>
    <property type="match status" value="1"/>
</dbReference>
<dbReference type="GO" id="GO:0006098">
    <property type="term" value="P:pentose-phosphate shunt"/>
    <property type="evidence" value="ECO:0007669"/>
    <property type="project" value="UniProtKB-UniPathway"/>
</dbReference>
<organism evidence="17 18">
    <name type="scientific">Piromyces finnis</name>
    <dbReference type="NCBI Taxonomy" id="1754191"/>
    <lineage>
        <taxon>Eukaryota</taxon>
        <taxon>Fungi</taxon>
        <taxon>Fungi incertae sedis</taxon>
        <taxon>Chytridiomycota</taxon>
        <taxon>Chytridiomycota incertae sedis</taxon>
        <taxon>Neocallimastigomycetes</taxon>
        <taxon>Neocallimastigales</taxon>
        <taxon>Neocallimastigaceae</taxon>
        <taxon>Piromyces</taxon>
    </lineage>
</organism>
<feature type="binding site" evidence="15">
    <location>
        <position position="36"/>
    </location>
    <ligand>
        <name>a divalent metal cation</name>
        <dbReference type="ChEBI" id="CHEBI:60240"/>
    </ligand>
</feature>
<evidence type="ECO:0000256" key="11">
    <source>
        <dbReference type="ARBA" id="ARBA00023235"/>
    </source>
</evidence>
<comment type="cofactor">
    <cofactor evidence="4">
        <name>Zn(2+)</name>
        <dbReference type="ChEBI" id="CHEBI:29105"/>
    </cofactor>
</comment>
<name>A0A1Y1V3B9_9FUNG</name>
<comment type="cofactor">
    <cofactor evidence="2">
        <name>Mn(2+)</name>
        <dbReference type="ChEBI" id="CHEBI:29035"/>
    </cofactor>
</comment>
<evidence type="ECO:0000313" key="17">
    <source>
        <dbReference type="EMBL" id="ORX46183.1"/>
    </source>
</evidence>
<feature type="binding site" evidence="16">
    <location>
        <begin position="145"/>
        <end position="148"/>
    </location>
    <ligand>
        <name>substrate</name>
    </ligand>
</feature>
<feature type="active site" description="Proton acceptor" evidence="14">
    <location>
        <position position="36"/>
    </location>
</feature>
<feature type="binding site" evidence="16">
    <location>
        <begin position="196"/>
        <end position="197"/>
    </location>
    <ligand>
        <name>substrate</name>
    </ligand>
</feature>
<keyword evidence="15" id="KW-0464">Manganese</keyword>
<dbReference type="SUPFAM" id="SSF51366">
    <property type="entry name" value="Ribulose-phoshate binding barrel"/>
    <property type="match status" value="1"/>
</dbReference>
<evidence type="ECO:0000256" key="14">
    <source>
        <dbReference type="PIRSR" id="PIRSR001461-1"/>
    </source>
</evidence>
<evidence type="ECO:0000256" key="2">
    <source>
        <dbReference type="ARBA" id="ARBA00001936"/>
    </source>
</evidence>
<dbReference type="PIRSF" id="PIRSF001461">
    <property type="entry name" value="RPE"/>
    <property type="match status" value="1"/>
</dbReference>
<dbReference type="AlphaFoldDB" id="A0A1Y1V3B9"/>
<dbReference type="STRING" id="1754191.A0A1Y1V3B9"/>
<evidence type="ECO:0000256" key="7">
    <source>
        <dbReference type="ARBA" id="ARBA00009541"/>
    </source>
</evidence>
<dbReference type="InterPro" id="IPR026019">
    <property type="entry name" value="Ribul_P_3_epim"/>
</dbReference>
<evidence type="ECO:0000256" key="12">
    <source>
        <dbReference type="ARBA" id="ARBA00023285"/>
    </source>
</evidence>
<feature type="binding site" evidence="15">
    <location>
        <position position="34"/>
    </location>
    <ligand>
        <name>a divalent metal cation</name>
        <dbReference type="ChEBI" id="CHEBI:60240"/>
    </ligand>
</feature>
<gene>
    <name evidence="17" type="ORF">BCR36DRAFT_332124</name>
</gene>
<dbReference type="PANTHER" id="PTHR11749">
    <property type="entry name" value="RIBULOSE-5-PHOSPHATE-3-EPIMERASE"/>
    <property type="match status" value="1"/>
</dbReference>
<evidence type="ECO:0000313" key="18">
    <source>
        <dbReference type="Proteomes" id="UP000193719"/>
    </source>
</evidence>
<dbReference type="Proteomes" id="UP000193719">
    <property type="component" value="Unassembled WGS sequence"/>
</dbReference>
<comment type="catalytic activity">
    <reaction evidence="1 13">
        <text>D-ribulose 5-phosphate = D-xylulose 5-phosphate</text>
        <dbReference type="Rhea" id="RHEA:13677"/>
        <dbReference type="ChEBI" id="CHEBI:57737"/>
        <dbReference type="ChEBI" id="CHEBI:58121"/>
        <dbReference type="EC" id="5.1.3.1"/>
    </reaction>
</comment>
<dbReference type="NCBIfam" id="NF004076">
    <property type="entry name" value="PRK05581.1-4"/>
    <property type="match status" value="1"/>
</dbReference>
<evidence type="ECO:0000256" key="6">
    <source>
        <dbReference type="ARBA" id="ARBA00005016"/>
    </source>
</evidence>
<sequence length="220" mass="23998">MVTPIISPSMLSSNFADLSNEGQRMIDNGADWLHMDVMDGHFVPNITIGAPVIKSFKATRPHAFLDCHLMVSEPEKWVDDFADAGADMFTFHIEASIDNTGLLIEKIKKAGMKVGIAIKPKTPVEWVLPYADKIDMVLVMTVEPGFGGQSLIESCLLKCKTLREKYPNLNIEVDGGILVSNIDQCAEAGANVIVSGTVIFKSPEPAKVISTFKESVAKFN</sequence>
<dbReference type="NCBIfam" id="TIGR01163">
    <property type="entry name" value="rpe"/>
    <property type="match status" value="1"/>
</dbReference>
<feature type="binding site" evidence="16">
    <location>
        <position position="176"/>
    </location>
    <ligand>
        <name>substrate</name>
    </ligand>
</feature>
<evidence type="ECO:0000256" key="13">
    <source>
        <dbReference type="PIRNR" id="PIRNR001461"/>
    </source>
</evidence>
<dbReference type="InterPro" id="IPR011060">
    <property type="entry name" value="RibuloseP-bd_barrel"/>
</dbReference>
<dbReference type="Pfam" id="PF00834">
    <property type="entry name" value="Ribul_P_3_epim"/>
    <property type="match status" value="1"/>
</dbReference>
<feature type="active site" description="Proton donor" evidence="14">
    <location>
        <position position="174"/>
    </location>
</feature>
<comment type="cofactor">
    <cofactor evidence="15">
        <name>a divalent metal cation</name>
        <dbReference type="ChEBI" id="CHEBI:60240"/>
    </cofactor>
    <text evidence="15">Binds 1 divalent metal cation per subunit.</text>
</comment>
<comment type="cofactor">
    <cofactor evidence="5">
        <name>Fe(2+)</name>
        <dbReference type="ChEBI" id="CHEBI:29033"/>
    </cofactor>
</comment>
<comment type="pathway">
    <text evidence="6">Carbohydrate degradation; pentose phosphate pathway; D-xylulose 5-phosphate from D-ribulose 5-phosphate (non-oxidative stage): step 1/1.</text>
</comment>
<dbReference type="PROSITE" id="PS01085">
    <property type="entry name" value="RIBUL_P_3_EPIMER_1"/>
    <property type="match status" value="1"/>
</dbReference>
<comment type="caution">
    <text evidence="17">The sequence shown here is derived from an EMBL/GenBank/DDBJ whole genome shotgun (WGS) entry which is preliminary data.</text>
</comment>
<keyword evidence="15" id="KW-0862">Zinc</keyword>
<dbReference type="OrthoDB" id="1927044at2759"/>
<evidence type="ECO:0000256" key="9">
    <source>
        <dbReference type="ARBA" id="ARBA00013920"/>
    </source>
</evidence>
<keyword evidence="18" id="KW-1185">Reference proteome</keyword>
<accession>A0A1Y1V3B9</accession>
<evidence type="ECO:0000256" key="1">
    <source>
        <dbReference type="ARBA" id="ARBA00001782"/>
    </source>
</evidence>
<dbReference type="FunFam" id="3.20.20.70:FF:000171">
    <property type="entry name" value="Ribulose-phosphate 3-epimerase"/>
    <property type="match status" value="1"/>
</dbReference>
<keyword evidence="13" id="KW-0119">Carbohydrate metabolism</keyword>
<evidence type="ECO:0000256" key="5">
    <source>
        <dbReference type="ARBA" id="ARBA00001954"/>
    </source>
</evidence>
<dbReference type="EC" id="5.1.3.1" evidence="8 13"/>
<keyword evidence="12 15" id="KW-0170">Cobalt</keyword>
<evidence type="ECO:0000256" key="3">
    <source>
        <dbReference type="ARBA" id="ARBA00001941"/>
    </source>
</evidence>
<keyword evidence="10 15" id="KW-0479">Metal-binding</keyword>
<dbReference type="CDD" id="cd00429">
    <property type="entry name" value="RPE"/>
    <property type="match status" value="1"/>
</dbReference>
<feature type="binding site" evidence="16">
    <location>
        <position position="68"/>
    </location>
    <ligand>
        <name>substrate</name>
    </ligand>
</feature>
<dbReference type="EMBL" id="MCFH01000036">
    <property type="protein sequence ID" value="ORX46183.1"/>
    <property type="molecule type" value="Genomic_DNA"/>
</dbReference>
<comment type="similarity">
    <text evidence="7 13">Belongs to the ribulose-phosphate 3-epimerase family.</text>
</comment>
<keyword evidence="11 13" id="KW-0413">Isomerase</keyword>
<evidence type="ECO:0000256" key="15">
    <source>
        <dbReference type="PIRSR" id="PIRSR001461-2"/>
    </source>
</evidence>
<proteinExistence type="inferred from homology"/>
<evidence type="ECO:0000256" key="16">
    <source>
        <dbReference type="PIRSR" id="PIRSR001461-3"/>
    </source>
</evidence>
<comment type="cofactor">
    <cofactor evidence="3">
        <name>Co(2+)</name>
        <dbReference type="ChEBI" id="CHEBI:48828"/>
    </cofactor>
</comment>
<evidence type="ECO:0000256" key="8">
    <source>
        <dbReference type="ARBA" id="ARBA00013188"/>
    </source>
</evidence>
<dbReference type="GO" id="GO:0005975">
    <property type="term" value="P:carbohydrate metabolic process"/>
    <property type="evidence" value="ECO:0007669"/>
    <property type="project" value="InterPro"/>
</dbReference>
<dbReference type="HAMAP" id="MF_02227">
    <property type="entry name" value="RPE"/>
    <property type="match status" value="1"/>
</dbReference>